<gene>
    <name evidence="1" type="ORF">V2W30_22555</name>
</gene>
<proteinExistence type="predicted"/>
<evidence type="ECO:0000313" key="1">
    <source>
        <dbReference type="EMBL" id="WWQ65830.1"/>
    </source>
</evidence>
<organism evidence="1 2">
    <name type="scientific">Streptomyces citrinus</name>
    <dbReference type="NCBI Taxonomy" id="3118173"/>
    <lineage>
        <taxon>Bacteria</taxon>
        <taxon>Bacillati</taxon>
        <taxon>Actinomycetota</taxon>
        <taxon>Actinomycetes</taxon>
        <taxon>Kitasatosporales</taxon>
        <taxon>Streptomycetaceae</taxon>
        <taxon>Streptomyces</taxon>
    </lineage>
</organism>
<evidence type="ECO:0000313" key="2">
    <source>
        <dbReference type="Proteomes" id="UP001432251"/>
    </source>
</evidence>
<accession>A0ACD5AFH2</accession>
<name>A0ACD5AFH2_9ACTN</name>
<sequence length="219" mass="23415">MNVCGLCETQLTDGYLCPGCTLATARRLDTAPRWYEALAGFLQPAVTGPAEGVRSGGRTEPPLPLSEPVLVLRGPGGIVGILEDWRSAMQADRGWSTPVLEGDTARRVHVAARALSINLEWIASSWPAAGAMAEEIRDLERDVRSVIAPTDPAERPVRMGHCPTARDAQDAPCGAVLLRRPGQTSITCSWCGTTWPPSRLLALARAQQDALNAPRTLAS</sequence>
<keyword evidence="2" id="KW-1185">Reference proteome</keyword>
<reference evidence="1" key="1">
    <citation type="journal article" date="2025" name="Int. J. Syst. Evol. Microbiol.">
        <title>Streptomyces citrinus sp. nov., with yellow diffusible pigment.</title>
        <authorList>
            <person name="He Y."/>
            <person name="Yang E."/>
            <person name="Xu J."/>
            <person name="Sun Y."/>
            <person name="Sun L."/>
        </authorList>
    </citation>
    <scope>NUCLEOTIDE SEQUENCE</scope>
    <source>
        <strain evidence="1">Q6</strain>
    </source>
</reference>
<dbReference type="Proteomes" id="UP001432251">
    <property type="component" value="Chromosome"/>
</dbReference>
<protein>
    <submittedName>
        <fullName evidence="1">Uncharacterized protein</fullName>
    </submittedName>
</protein>
<dbReference type="EMBL" id="CP146022">
    <property type="protein sequence ID" value="WWQ65830.1"/>
    <property type="molecule type" value="Genomic_DNA"/>
</dbReference>